<dbReference type="EMBL" id="KV878689">
    <property type="protein sequence ID" value="OJJ68835.1"/>
    <property type="molecule type" value="Genomic_DNA"/>
</dbReference>
<dbReference type="VEuPathDB" id="FungiDB:ASPBRDRAFT_198427"/>
<dbReference type="OrthoDB" id="4503779at2759"/>
<proteinExistence type="predicted"/>
<evidence type="ECO:0000313" key="1">
    <source>
        <dbReference type="EMBL" id="OJJ68835.1"/>
    </source>
</evidence>
<accession>A0A1L9UAZ0</accession>
<dbReference type="AlphaFoldDB" id="A0A1L9UAZ0"/>
<dbReference type="RefSeq" id="XP_067476084.1">
    <property type="nucleotide sequence ID" value="XM_067621204.1"/>
</dbReference>
<sequence length="312" mass="36593">MQYPNIEVATAQPSTINLPATTPPAVQATIDPTERIYPRGFFYQKGKYWSTEQVHAFNCASEKDITPNNLLGKFFPTKEEDLKGFKELIEKFITPTKYEILEYLNIPHKSPIRDNELRNVFHTLSYIHDRDENYDEVPSTIDDILNALGLRMDIYKYNLSINKYNIRYNLARLNMKGVLHCNGGIYHLKDRHQQWPLVVLLDTYNLTTRKARNNLFSCLLLPLAIKYEQQGQKRDTYVSFCITASLSKYRVTRAEASHTYFEDLRHGRRIKEKLVIQRGREYDLLKEEDRAEFLKVYWGICSFLTDILEGSM</sequence>
<protein>
    <submittedName>
        <fullName evidence="1">Uncharacterized protein</fullName>
    </submittedName>
</protein>
<organism evidence="1 2">
    <name type="scientific">Aspergillus brasiliensis (strain CBS 101740 / IMI 381727 / IBT 21946)</name>
    <dbReference type="NCBI Taxonomy" id="767769"/>
    <lineage>
        <taxon>Eukaryota</taxon>
        <taxon>Fungi</taxon>
        <taxon>Dikarya</taxon>
        <taxon>Ascomycota</taxon>
        <taxon>Pezizomycotina</taxon>
        <taxon>Eurotiomycetes</taxon>
        <taxon>Eurotiomycetidae</taxon>
        <taxon>Eurotiales</taxon>
        <taxon>Aspergillaceae</taxon>
        <taxon>Aspergillus</taxon>
        <taxon>Aspergillus subgen. Circumdati</taxon>
    </lineage>
</organism>
<reference evidence="2" key="1">
    <citation type="journal article" date="2017" name="Genome Biol.">
        <title>Comparative genomics reveals high biological diversity and specific adaptations in the industrially and medically important fungal genus Aspergillus.</title>
        <authorList>
            <person name="de Vries R.P."/>
            <person name="Riley R."/>
            <person name="Wiebenga A."/>
            <person name="Aguilar-Osorio G."/>
            <person name="Amillis S."/>
            <person name="Uchima C.A."/>
            <person name="Anderluh G."/>
            <person name="Asadollahi M."/>
            <person name="Askin M."/>
            <person name="Barry K."/>
            <person name="Battaglia E."/>
            <person name="Bayram O."/>
            <person name="Benocci T."/>
            <person name="Braus-Stromeyer S.A."/>
            <person name="Caldana C."/>
            <person name="Canovas D."/>
            <person name="Cerqueira G.C."/>
            <person name="Chen F."/>
            <person name="Chen W."/>
            <person name="Choi C."/>
            <person name="Clum A."/>
            <person name="Dos Santos R.A."/>
            <person name="Damasio A.R."/>
            <person name="Diallinas G."/>
            <person name="Emri T."/>
            <person name="Fekete E."/>
            <person name="Flipphi M."/>
            <person name="Freyberg S."/>
            <person name="Gallo A."/>
            <person name="Gournas C."/>
            <person name="Habgood R."/>
            <person name="Hainaut M."/>
            <person name="Harispe M.L."/>
            <person name="Henrissat B."/>
            <person name="Hilden K.S."/>
            <person name="Hope R."/>
            <person name="Hossain A."/>
            <person name="Karabika E."/>
            <person name="Karaffa L."/>
            <person name="Karanyi Z."/>
            <person name="Krasevec N."/>
            <person name="Kuo A."/>
            <person name="Kusch H."/>
            <person name="LaButti K."/>
            <person name="Lagendijk E.L."/>
            <person name="Lapidus A."/>
            <person name="Levasseur A."/>
            <person name="Lindquist E."/>
            <person name="Lipzen A."/>
            <person name="Logrieco A.F."/>
            <person name="MacCabe A."/>
            <person name="Maekelae M.R."/>
            <person name="Malavazi I."/>
            <person name="Melin P."/>
            <person name="Meyer V."/>
            <person name="Mielnichuk N."/>
            <person name="Miskei M."/>
            <person name="Molnar A.P."/>
            <person name="Mule G."/>
            <person name="Ngan C.Y."/>
            <person name="Orejas M."/>
            <person name="Orosz E."/>
            <person name="Ouedraogo J.P."/>
            <person name="Overkamp K.M."/>
            <person name="Park H.-S."/>
            <person name="Perrone G."/>
            <person name="Piumi F."/>
            <person name="Punt P.J."/>
            <person name="Ram A.F."/>
            <person name="Ramon A."/>
            <person name="Rauscher S."/>
            <person name="Record E."/>
            <person name="Riano-Pachon D.M."/>
            <person name="Robert V."/>
            <person name="Roehrig J."/>
            <person name="Ruller R."/>
            <person name="Salamov A."/>
            <person name="Salih N.S."/>
            <person name="Samson R.A."/>
            <person name="Sandor E."/>
            <person name="Sanguinetti M."/>
            <person name="Schuetze T."/>
            <person name="Sepcic K."/>
            <person name="Shelest E."/>
            <person name="Sherlock G."/>
            <person name="Sophianopoulou V."/>
            <person name="Squina F.M."/>
            <person name="Sun H."/>
            <person name="Susca A."/>
            <person name="Todd R.B."/>
            <person name="Tsang A."/>
            <person name="Unkles S.E."/>
            <person name="van de Wiele N."/>
            <person name="van Rossen-Uffink D."/>
            <person name="Oliveira J.V."/>
            <person name="Vesth T.C."/>
            <person name="Visser J."/>
            <person name="Yu J.-H."/>
            <person name="Zhou M."/>
            <person name="Andersen M.R."/>
            <person name="Archer D.B."/>
            <person name="Baker S.E."/>
            <person name="Benoit I."/>
            <person name="Brakhage A.A."/>
            <person name="Braus G.H."/>
            <person name="Fischer R."/>
            <person name="Frisvad J.C."/>
            <person name="Goldman G.H."/>
            <person name="Houbraken J."/>
            <person name="Oakley B."/>
            <person name="Pocsi I."/>
            <person name="Scazzocchio C."/>
            <person name="Seiboth B."/>
            <person name="vanKuyk P.A."/>
            <person name="Wortman J."/>
            <person name="Dyer P.S."/>
            <person name="Grigoriev I.V."/>
        </authorList>
    </citation>
    <scope>NUCLEOTIDE SEQUENCE [LARGE SCALE GENOMIC DNA]</scope>
    <source>
        <strain evidence="2">CBS 101740 / IMI 381727 / IBT 21946</strain>
    </source>
</reference>
<name>A0A1L9UAZ0_ASPBC</name>
<keyword evidence="2" id="KW-1185">Reference proteome</keyword>
<dbReference type="OMA" id="VSFCITA"/>
<evidence type="ECO:0000313" key="2">
    <source>
        <dbReference type="Proteomes" id="UP000184499"/>
    </source>
</evidence>
<gene>
    <name evidence="1" type="ORF">ASPBRDRAFT_198427</name>
</gene>
<dbReference type="Proteomes" id="UP000184499">
    <property type="component" value="Unassembled WGS sequence"/>
</dbReference>
<dbReference type="GeneID" id="93573692"/>